<keyword evidence="4" id="KW-1185">Reference proteome</keyword>
<keyword evidence="1" id="KW-0732">Signal</keyword>
<reference evidence="3 4" key="1">
    <citation type="journal article" date="2018" name="Sci. Rep.">
        <title>A novel species of the marine cyanobacterium Acaryochloris with a unique pigment content and lifestyle.</title>
        <authorList>
            <person name="Partensky F."/>
            <person name="Six C."/>
            <person name="Ratin M."/>
            <person name="Garczarek L."/>
            <person name="Vaulot D."/>
            <person name="Probert I."/>
            <person name="Calteau A."/>
            <person name="Gourvil P."/>
            <person name="Marie D."/>
            <person name="Grebert T."/>
            <person name="Bouchier C."/>
            <person name="Le Panse S."/>
            <person name="Gachenot M."/>
            <person name="Rodriguez F."/>
            <person name="Garrido J.L."/>
        </authorList>
    </citation>
    <scope>NUCLEOTIDE SEQUENCE [LARGE SCALE GENOMIC DNA]</scope>
    <source>
        <strain evidence="3 4">RCC1774</strain>
    </source>
</reference>
<organism evidence="3 4">
    <name type="scientific">Acaryochloris thomasi RCC1774</name>
    <dbReference type="NCBI Taxonomy" id="1764569"/>
    <lineage>
        <taxon>Bacteria</taxon>
        <taxon>Bacillati</taxon>
        <taxon>Cyanobacteriota</taxon>
        <taxon>Cyanophyceae</taxon>
        <taxon>Acaryochloridales</taxon>
        <taxon>Acaryochloridaceae</taxon>
        <taxon>Acaryochloris</taxon>
        <taxon>Acaryochloris thomasi</taxon>
    </lineage>
</organism>
<accession>A0A2W1JE36</accession>
<feature type="domain" description="DUF1400" evidence="2">
    <location>
        <begin position="28"/>
        <end position="153"/>
    </location>
</feature>
<dbReference type="Pfam" id="PF07176">
    <property type="entry name" value="DUF1400"/>
    <property type="match status" value="1"/>
</dbReference>
<sequence>MKPKFFSWLIVGLASAVSIPLLANKTQAAENIRVSYKGEEVTVSQSEINTFSETGTIPTALQDLLNTDEALPTTFRNILTRDIQIPTFVENFLQSKNGEFLFLQLDKAISSSSGRTEADLEALKSAVLDSIDDRQVSFLEIIDRHPMDTIRVDLTNLESTYNDVSGFVEKVLPALEVAKGVLQDIVCDCDPAQEASNTSTVQPVKDGAHSYRDATTHANCNKATTLTKAVPLPDETVLTDETALTEETFQSLLKSLDPQPVDQ</sequence>
<protein>
    <recommendedName>
        <fullName evidence="2">DUF1400 domain-containing protein</fullName>
    </recommendedName>
</protein>
<comment type="caution">
    <text evidence="3">The sequence shown here is derived from an EMBL/GenBank/DDBJ whole genome shotgun (WGS) entry which is preliminary data.</text>
</comment>
<evidence type="ECO:0000313" key="3">
    <source>
        <dbReference type="EMBL" id="PZD72080.1"/>
    </source>
</evidence>
<evidence type="ECO:0000313" key="4">
    <source>
        <dbReference type="Proteomes" id="UP000248857"/>
    </source>
</evidence>
<dbReference type="InterPro" id="IPR010802">
    <property type="entry name" value="DUF1400"/>
</dbReference>
<gene>
    <name evidence="3" type="ORF">C1752_03963</name>
</gene>
<dbReference type="RefSeq" id="WP_110987365.1">
    <property type="nucleotide sequence ID" value="NZ_CAWNWM010000012.1"/>
</dbReference>
<feature type="signal peptide" evidence="1">
    <location>
        <begin position="1"/>
        <end position="23"/>
    </location>
</feature>
<name>A0A2W1JE36_9CYAN</name>
<dbReference type="OrthoDB" id="572480at2"/>
<feature type="chain" id="PRO_5016060897" description="DUF1400 domain-containing protein" evidence="1">
    <location>
        <begin position="24"/>
        <end position="263"/>
    </location>
</feature>
<evidence type="ECO:0000256" key="1">
    <source>
        <dbReference type="SAM" id="SignalP"/>
    </source>
</evidence>
<dbReference type="Proteomes" id="UP000248857">
    <property type="component" value="Unassembled WGS sequence"/>
</dbReference>
<proteinExistence type="predicted"/>
<dbReference type="AlphaFoldDB" id="A0A2W1JE36"/>
<evidence type="ECO:0000259" key="2">
    <source>
        <dbReference type="Pfam" id="PF07176"/>
    </source>
</evidence>
<dbReference type="EMBL" id="PQWO01000012">
    <property type="protein sequence ID" value="PZD72080.1"/>
    <property type="molecule type" value="Genomic_DNA"/>
</dbReference>